<proteinExistence type="predicted"/>
<dbReference type="EMBL" id="JAWDJX010000029">
    <property type="protein sequence ID" value="KAK3050847.1"/>
    <property type="molecule type" value="Genomic_DNA"/>
</dbReference>
<evidence type="ECO:0000313" key="3">
    <source>
        <dbReference type="Proteomes" id="UP001271007"/>
    </source>
</evidence>
<dbReference type="AlphaFoldDB" id="A0AAJ0G6K3"/>
<keyword evidence="3" id="KW-1185">Reference proteome</keyword>
<sequence length="227" mass="24057">MAILSIRRWLECCLLFIQIQRSAQAKNTAQGKAVTIAVDRYGASCPAPASPLGTSTITSTSTRFGGTTAGIPYASTTSAPGPIAACIADPCPSLESRRCIDSSGVTYRIKCDASLDGAVMFWPGVRKRANANAKQKRQVKKRGYVEDFAECLQHCDPVAGCRGASYDDTYHSCWLYGPLIGFVDEVGSVAAIRLTFPQDGVGTISAPFAPTGGNWTFSSARAVMTGL</sequence>
<keyword evidence="1" id="KW-0732">Signal</keyword>
<dbReference type="Proteomes" id="UP001271007">
    <property type="component" value="Unassembled WGS sequence"/>
</dbReference>
<comment type="caution">
    <text evidence="2">The sequence shown here is derived from an EMBL/GenBank/DDBJ whole genome shotgun (WGS) entry which is preliminary data.</text>
</comment>
<name>A0AAJ0G6K3_9PEZI</name>
<feature type="signal peptide" evidence="1">
    <location>
        <begin position="1"/>
        <end position="25"/>
    </location>
</feature>
<organism evidence="2 3">
    <name type="scientific">Extremus antarcticus</name>
    <dbReference type="NCBI Taxonomy" id="702011"/>
    <lineage>
        <taxon>Eukaryota</taxon>
        <taxon>Fungi</taxon>
        <taxon>Dikarya</taxon>
        <taxon>Ascomycota</taxon>
        <taxon>Pezizomycotina</taxon>
        <taxon>Dothideomycetes</taxon>
        <taxon>Dothideomycetidae</taxon>
        <taxon>Mycosphaerellales</taxon>
        <taxon>Extremaceae</taxon>
        <taxon>Extremus</taxon>
    </lineage>
</organism>
<protein>
    <recommendedName>
        <fullName evidence="4">Apple domain-containing protein</fullName>
    </recommendedName>
</protein>
<feature type="chain" id="PRO_5042528877" description="Apple domain-containing protein" evidence="1">
    <location>
        <begin position="26"/>
        <end position="227"/>
    </location>
</feature>
<evidence type="ECO:0008006" key="4">
    <source>
        <dbReference type="Google" id="ProtNLM"/>
    </source>
</evidence>
<gene>
    <name evidence="2" type="ORF">LTR09_007924</name>
</gene>
<reference evidence="2" key="1">
    <citation type="submission" date="2023-04" db="EMBL/GenBank/DDBJ databases">
        <title>Black Yeasts Isolated from many extreme environments.</title>
        <authorList>
            <person name="Coleine C."/>
            <person name="Stajich J.E."/>
            <person name="Selbmann L."/>
        </authorList>
    </citation>
    <scope>NUCLEOTIDE SEQUENCE</scope>
    <source>
        <strain evidence="2">CCFEE 5312</strain>
    </source>
</reference>
<accession>A0AAJ0G6K3</accession>
<evidence type="ECO:0000313" key="2">
    <source>
        <dbReference type="EMBL" id="KAK3050847.1"/>
    </source>
</evidence>
<evidence type="ECO:0000256" key="1">
    <source>
        <dbReference type="SAM" id="SignalP"/>
    </source>
</evidence>